<name>A0A2W0H8F1_9BACI</name>
<keyword evidence="2" id="KW-1185">Reference proteome</keyword>
<dbReference type="InterPro" id="IPR026002">
    <property type="entry name" value="ATC_hydrolase-like"/>
</dbReference>
<gene>
    <name evidence="1" type="ORF">CR205_13450</name>
</gene>
<dbReference type="Pfam" id="PF14196">
    <property type="entry name" value="ATC_hydrolase"/>
    <property type="match status" value="1"/>
</dbReference>
<organism evidence="1 2">
    <name type="scientific">Alteribacter lacisalsi</name>
    <dbReference type="NCBI Taxonomy" id="2045244"/>
    <lineage>
        <taxon>Bacteria</taxon>
        <taxon>Bacillati</taxon>
        <taxon>Bacillota</taxon>
        <taxon>Bacilli</taxon>
        <taxon>Bacillales</taxon>
        <taxon>Bacillaceae</taxon>
        <taxon>Alteribacter</taxon>
    </lineage>
</organism>
<dbReference type="Proteomes" id="UP000248066">
    <property type="component" value="Unassembled WGS sequence"/>
</dbReference>
<proteinExistence type="predicted"/>
<dbReference type="OrthoDB" id="1858124at2"/>
<evidence type="ECO:0000313" key="2">
    <source>
        <dbReference type="Proteomes" id="UP000248066"/>
    </source>
</evidence>
<evidence type="ECO:0000313" key="1">
    <source>
        <dbReference type="EMBL" id="PYZ97016.1"/>
    </source>
</evidence>
<accession>A0A2W0H8F1</accession>
<comment type="caution">
    <text evidence="1">The sequence shown here is derived from an EMBL/GenBank/DDBJ whole genome shotgun (WGS) entry which is preliminary data.</text>
</comment>
<sequence length="222" mass="25163">MYRITARLFTHVEKSVITSFGEDGGKLAGHGVSRFGYDLAQNISVRAAEEGEVHTLGKYIPENVEKRKLEQDEATVYGQMAKLFGQVAKAVVDEYGERGKEAVREGVRTFGEARGKGIAARAAHLGQDNTIENYLSNYDMARSELFEMETEHYPEVIEQTFTKCPFGQQWADDGMGEYGILYCEMIDPSIARGYNRDFDVDHDQYVLREGVCEFKFRLKKKS</sequence>
<dbReference type="AlphaFoldDB" id="A0A2W0H8F1"/>
<evidence type="ECO:0008006" key="3">
    <source>
        <dbReference type="Google" id="ProtNLM"/>
    </source>
</evidence>
<reference evidence="1 2" key="1">
    <citation type="submission" date="2017-10" db="EMBL/GenBank/DDBJ databases">
        <title>Bacillus sp. nov., a halophilic bacterium isolated from a Yangshapao Lake.</title>
        <authorList>
            <person name="Wang H."/>
        </authorList>
    </citation>
    <scope>NUCLEOTIDE SEQUENCE [LARGE SCALE GENOMIC DNA]</scope>
    <source>
        <strain evidence="1 2">YSP-3</strain>
    </source>
</reference>
<dbReference type="EMBL" id="PDOF01000002">
    <property type="protein sequence ID" value="PYZ97016.1"/>
    <property type="molecule type" value="Genomic_DNA"/>
</dbReference>
<protein>
    <recommendedName>
        <fullName evidence="3">L-2-amino-thiazoline-4-carboxylic acid hydrolase</fullName>
    </recommendedName>
</protein>